<proteinExistence type="predicted"/>
<name>A0ABN6HWS7_9FLAO</name>
<organism evidence="2 3">
    <name type="scientific">Flavobacterium okayamense</name>
    <dbReference type="NCBI Taxonomy" id="2830782"/>
    <lineage>
        <taxon>Bacteria</taxon>
        <taxon>Pseudomonadati</taxon>
        <taxon>Bacteroidota</taxon>
        <taxon>Flavobacteriia</taxon>
        <taxon>Flavobacteriales</taxon>
        <taxon>Flavobacteriaceae</taxon>
        <taxon>Flavobacterium</taxon>
    </lineage>
</organism>
<feature type="transmembrane region" description="Helical" evidence="1">
    <location>
        <begin position="28"/>
        <end position="46"/>
    </location>
</feature>
<dbReference type="Proteomes" id="UP000825258">
    <property type="component" value="Chromosome"/>
</dbReference>
<keyword evidence="3" id="KW-1185">Reference proteome</keyword>
<keyword evidence="1" id="KW-0812">Transmembrane</keyword>
<evidence type="ECO:0008006" key="4">
    <source>
        <dbReference type="Google" id="ProtNLM"/>
    </source>
</evidence>
<gene>
    <name evidence="2" type="ORF">KK2020170_17310</name>
</gene>
<protein>
    <recommendedName>
        <fullName evidence="4">PEP-CTERM protein-sorting domain-containing protein</fullName>
    </recommendedName>
</protein>
<keyword evidence="1" id="KW-1133">Transmembrane helix</keyword>
<reference evidence="2 3" key="1">
    <citation type="submission" date="2021-06" db="EMBL/GenBank/DDBJ databases">
        <title>Whole genome sequences of Flavobacterium sp. KK2020170 and assembly.</title>
        <authorList>
            <person name="Kitahara K."/>
            <person name="Miyoshi S."/>
            <person name="Uesaka K."/>
        </authorList>
    </citation>
    <scope>NUCLEOTIDE SEQUENCE [LARGE SCALE GENOMIC DNA]</scope>
    <source>
        <strain evidence="2 3">KK2020170</strain>
    </source>
</reference>
<evidence type="ECO:0000313" key="3">
    <source>
        <dbReference type="Proteomes" id="UP000825258"/>
    </source>
</evidence>
<keyword evidence="1" id="KW-0472">Membrane</keyword>
<sequence>MMKWLINILFLSCGFVAFWEQSKPNPNKILMIICMFIFGVGLYRLMKKIPSKDEKNHDE</sequence>
<evidence type="ECO:0000256" key="1">
    <source>
        <dbReference type="SAM" id="Phobius"/>
    </source>
</evidence>
<accession>A0ABN6HWS7</accession>
<dbReference type="EMBL" id="AP024749">
    <property type="protein sequence ID" value="BCY28863.1"/>
    <property type="molecule type" value="Genomic_DNA"/>
</dbReference>
<evidence type="ECO:0000313" key="2">
    <source>
        <dbReference type="EMBL" id="BCY28863.1"/>
    </source>
</evidence>